<reference evidence="13" key="1">
    <citation type="submission" date="2016-03" db="EMBL/GenBank/DDBJ databases">
        <title>Complete genome sequence of Solimmundus cernigliae, representing a novel lineage of polycyclic aromatic hydrocarbon degraders within the Gammaproteobacteria.</title>
        <authorList>
            <person name="Singleton D.R."/>
            <person name="Dickey A.N."/>
            <person name="Scholl E.H."/>
            <person name="Wright F.A."/>
            <person name="Aitken M.D."/>
        </authorList>
    </citation>
    <scope>NUCLEOTIDE SEQUENCE [LARGE SCALE GENOMIC DNA]</scope>
    <source>
        <strain evidence="13">TR3.2</strain>
    </source>
</reference>
<evidence type="ECO:0000313" key="13">
    <source>
        <dbReference type="Proteomes" id="UP000092952"/>
    </source>
</evidence>
<feature type="transmembrane region" description="Helical" evidence="9">
    <location>
        <begin position="115"/>
        <end position="139"/>
    </location>
</feature>
<keyword evidence="3" id="KW-0813">Transport</keyword>
<dbReference type="InterPro" id="IPR027470">
    <property type="entry name" value="Cation_efflux_CTD"/>
</dbReference>
<evidence type="ECO:0000256" key="5">
    <source>
        <dbReference type="ARBA" id="ARBA00022906"/>
    </source>
</evidence>
<dbReference type="InterPro" id="IPR058533">
    <property type="entry name" value="Cation_efflux_TM"/>
</dbReference>
<dbReference type="InterPro" id="IPR050681">
    <property type="entry name" value="CDF/SLC30A"/>
</dbReference>
<evidence type="ECO:0000256" key="7">
    <source>
        <dbReference type="ARBA" id="ARBA00023065"/>
    </source>
</evidence>
<dbReference type="PANTHER" id="PTHR11562">
    <property type="entry name" value="CATION EFFLUX PROTEIN/ ZINC TRANSPORTER"/>
    <property type="match status" value="1"/>
</dbReference>
<organism evidence="12 13">
    <name type="scientific">Immundisolibacter cernigliae</name>
    <dbReference type="NCBI Taxonomy" id="1810504"/>
    <lineage>
        <taxon>Bacteria</taxon>
        <taxon>Pseudomonadati</taxon>
        <taxon>Pseudomonadota</taxon>
        <taxon>Gammaproteobacteria</taxon>
        <taxon>Immundisolibacterales</taxon>
        <taxon>Immundisolibacteraceae</taxon>
        <taxon>Immundisolibacter</taxon>
    </lineage>
</organism>
<dbReference type="EMBL" id="CP014671">
    <property type="protein sequence ID" value="ANX04196.1"/>
    <property type="molecule type" value="Genomic_DNA"/>
</dbReference>
<dbReference type="SUPFAM" id="SSF161111">
    <property type="entry name" value="Cation efflux protein transmembrane domain-like"/>
    <property type="match status" value="1"/>
</dbReference>
<keyword evidence="7" id="KW-0406">Ion transport</keyword>
<dbReference type="OrthoDB" id="9809646at2"/>
<evidence type="ECO:0000256" key="9">
    <source>
        <dbReference type="SAM" id="Phobius"/>
    </source>
</evidence>
<comment type="similarity">
    <text evidence="2">Belongs to the cation diffusion facilitator (CDF) transporter (TC 2.A.4) family. SLC30A subfamily.</text>
</comment>
<evidence type="ECO:0000313" key="12">
    <source>
        <dbReference type="EMBL" id="ANX04196.1"/>
    </source>
</evidence>
<dbReference type="PANTHER" id="PTHR11562:SF17">
    <property type="entry name" value="RE54080P-RELATED"/>
    <property type="match status" value="1"/>
</dbReference>
<keyword evidence="5" id="KW-0862">Zinc</keyword>
<dbReference type="GO" id="GO:0005385">
    <property type="term" value="F:zinc ion transmembrane transporter activity"/>
    <property type="evidence" value="ECO:0007669"/>
    <property type="project" value="TreeGrafter"/>
</dbReference>
<feature type="transmembrane region" description="Helical" evidence="9">
    <location>
        <begin position="178"/>
        <end position="200"/>
    </location>
</feature>
<feature type="transmembrane region" description="Helical" evidence="9">
    <location>
        <begin position="84"/>
        <end position="103"/>
    </location>
</feature>
<accession>A0A1B1YTZ9</accession>
<dbReference type="STRING" id="1810504.PG2T_08410"/>
<dbReference type="AlphaFoldDB" id="A0A1B1YTZ9"/>
<evidence type="ECO:0000256" key="6">
    <source>
        <dbReference type="ARBA" id="ARBA00022989"/>
    </source>
</evidence>
<dbReference type="Pfam" id="PF01545">
    <property type="entry name" value="Cation_efflux"/>
    <property type="match status" value="1"/>
</dbReference>
<feature type="transmembrane region" description="Helical" evidence="9">
    <location>
        <begin position="151"/>
        <end position="172"/>
    </location>
</feature>
<evidence type="ECO:0000256" key="3">
    <source>
        <dbReference type="ARBA" id="ARBA00022448"/>
    </source>
</evidence>
<keyword evidence="13" id="KW-1185">Reference proteome</keyword>
<dbReference type="InterPro" id="IPR002524">
    <property type="entry name" value="Cation_efflux"/>
</dbReference>
<dbReference type="RefSeq" id="WP_068804174.1">
    <property type="nucleotide sequence ID" value="NZ_CP014671.1"/>
</dbReference>
<dbReference type="FunCoup" id="A0A1B1YTZ9">
    <property type="interactions" value="219"/>
</dbReference>
<feature type="domain" description="Cation efflux protein transmembrane" evidence="10">
    <location>
        <begin position="20"/>
        <end position="208"/>
    </location>
</feature>
<proteinExistence type="inferred from homology"/>
<dbReference type="Pfam" id="PF16916">
    <property type="entry name" value="ZT_dimer"/>
    <property type="match status" value="1"/>
</dbReference>
<dbReference type="Gene3D" id="1.20.1510.10">
    <property type="entry name" value="Cation efflux protein transmembrane domain"/>
    <property type="match status" value="1"/>
</dbReference>
<evidence type="ECO:0000256" key="4">
    <source>
        <dbReference type="ARBA" id="ARBA00022692"/>
    </source>
</evidence>
<gene>
    <name evidence="12" type="ORF">PG2T_08410</name>
</gene>
<dbReference type="NCBIfam" id="TIGR01297">
    <property type="entry name" value="CDF"/>
    <property type="match status" value="1"/>
</dbReference>
<keyword evidence="5" id="KW-0864">Zinc transport</keyword>
<evidence type="ECO:0000256" key="2">
    <source>
        <dbReference type="ARBA" id="ARBA00008873"/>
    </source>
</evidence>
<comment type="subcellular location">
    <subcellularLocation>
        <location evidence="1">Membrane</location>
        <topology evidence="1">Multi-pass membrane protein</topology>
    </subcellularLocation>
</comment>
<dbReference type="SUPFAM" id="SSF160240">
    <property type="entry name" value="Cation efflux protein cytoplasmic domain-like"/>
    <property type="match status" value="1"/>
</dbReference>
<evidence type="ECO:0000259" key="10">
    <source>
        <dbReference type="Pfam" id="PF01545"/>
    </source>
</evidence>
<keyword evidence="6 9" id="KW-1133">Transmembrane helix</keyword>
<keyword evidence="8 9" id="KW-0472">Membrane</keyword>
<name>A0A1B1YTZ9_9GAMM</name>
<dbReference type="Proteomes" id="UP000092952">
    <property type="component" value="Chromosome"/>
</dbReference>
<dbReference type="InParanoid" id="A0A1B1YTZ9"/>
<keyword evidence="4 9" id="KW-0812">Transmembrane</keyword>
<dbReference type="InterPro" id="IPR027469">
    <property type="entry name" value="Cation_efflux_TMD_sf"/>
</dbReference>
<feature type="domain" description="Cation efflux protein cytoplasmic" evidence="11">
    <location>
        <begin position="212"/>
        <end position="284"/>
    </location>
</feature>
<sequence length="318" mass="34419">MESDHHHHHGPLSDGRLAWAIAINVLLTVVQVAAGVVSGSLGLIADALHNLSDAASMGIALLAQKIARRPADRLMTFGYQRAELVATLINVTALLLVGGYLLIEAISRFVSPTPVQGWPVVIVAGVALVIDILTALIIYRGARHSLNIRAAFVHNVTDALASVGVIVAGTLILLYDLIVADLLVTVAISGYVIYQAMGLLPRTVRLLMGAMPDDLEYDAIVAALRATPGVRDIHHLHVWNLDEHRRALEAHLVPEADDLAAFEQLKHRVREVLRKRFHVEHATLEPCIADRTGAPIVRMQPPHRHEAAAGSDKTGRAH</sequence>
<feature type="transmembrane region" description="Helical" evidence="9">
    <location>
        <begin position="17"/>
        <end position="37"/>
    </location>
</feature>
<evidence type="ECO:0000259" key="11">
    <source>
        <dbReference type="Pfam" id="PF16916"/>
    </source>
</evidence>
<dbReference type="InterPro" id="IPR036837">
    <property type="entry name" value="Cation_efflux_CTD_sf"/>
</dbReference>
<dbReference type="KEGG" id="gbi:PG2T_08410"/>
<dbReference type="GO" id="GO:0005886">
    <property type="term" value="C:plasma membrane"/>
    <property type="evidence" value="ECO:0007669"/>
    <property type="project" value="TreeGrafter"/>
</dbReference>
<evidence type="ECO:0000256" key="1">
    <source>
        <dbReference type="ARBA" id="ARBA00004141"/>
    </source>
</evidence>
<protein>
    <submittedName>
        <fullName evidence="12">Cation transporter</fullName>
    </submittedName>
</protein>
<evidence type="ECO:0000256" key="8">
    <source>
        <dbReference type="ARBA" id="ARBA00023136"/>
    </source>
</evidence>